<evidence type="ECO:0000256" key="2">
    <source>
        <dbReference type="ARBA" id="ARBA00022448"/>
    </source>
</evidence>
<dbReference type="InterPro" id="IPR039426">
    <property type="entry name" value="TonB-dep_rcpt-like"/>
</dbReference>
<evidence type="ECO:0000256" key="6">
    <source>
        <dbReference type="ARBA" id="ARBA00023136"/>
    </source>
</evidence>
<evidence type="ECO:0000259" key="10">
    <source>
        <dbReference type="Pfam" id="PF00593"/>
    </source>
</evidence>
<keyword evidence="3 8" id="KW-1134">Transmembrane beta strand</keyword>
<dbReference type="Proteomes" id="UP000254711">
    <property type="component" value="Unassembled WGS sequence"/>
</dbReference>
<feature type="domain" description="TonB-dependent receptor-like beta-barrel" evidence="10">
    <location>
        <begin position="300"/>
        <end position="826"/>
    </location>
</feature>
<evidence type="ECO:0000256" key="5">
    <source>
        <dbReference type="ARBA" id="ARBA00023077"/>
    </source>
</evidence>
<dbReference type="Pfam" id="PF00593">
    <property type="entry name" value="TonB_dep_Rec_b-barrel"/>
    <property type="match status" value="1"/>
</dbReference>
<organism evidence="12 13">
    <name type="scientific">Dyella solisilvae</name>
    <dbReference type="NCBI Taxonomy" id="1920168"/>
    <lineage>
        <taxon>Bacteria</taxon>
        <taxon>Pseudomonadati</taxon>
        <taxon>Pseudomonadota</taxon>
        <taxon>Gammaproteobacteria</taxon>
        <taxon>Lysobacterales</taxon>
        <taxon>Rhodanobacteraceae</taxon>
        <taxon>Dyella</taxon>
    </lineage>
</organism>
<evidence type="ECO:0000313" key="12">
    <source>
        <dbReference type="EMBL" id="RDI98786.1"/>
    </source>
</evidence>
<dbReference type="InterPro" id="IPR036942">
    <property type="entry name" value="Beta-barrel_TonB_sf"/>
</dbReference>
<reference evidence="12 13" key="1">
    <citation type="submission" date="2018-07" db="EMBL/GenBank/DDBJ databases">
        <title>Dyella solisilvae sp. nov., isolated from the pine and broad-leaved mixed forest soil.</title>
        <authorList>
            <person name="Gao Z."/>
            <person name="Qiu L."/>
        </authorList>
    </citation>
    <scope>NUCLEOTIDE SEQUENCE [LARGE SCALE GENOMIC DNA]</scope>
    <source>
        <strain evidence="12 13">DHG54</strain>
    </source>
</reference>
<keyword evidence="7 8" id="KW-0998">Cell outer membrane</keyword>
<keyword evidence="2 8" id="KW-0813">Transport</keyword>
<evidence type="ECO:0000256" key="9">
    <source>
        <dbReference type="RuleBase" id="RU003357"/>
    </source>
</evidence>
<gene>
    <name evidence="12" type="ORF">DVT68_09750</name>
</gene>
<keyword evidence="5 9" id="KW-0798">TonB box</keyword>
<protein>
    <submittedName>
        <fullName evidence="12">TonB-dependent receptor</fullName>
    </submittedName>
</protein>
<proteinExistence type="inferred from homology"/>
<evidence type="ECO:0000256" key="3">
    <source>
        <dbReference type="ARBA" id="ARBA00022452"/>
    </source>
</evidence>
<dbReference type="PANTHER" id="PTHR47234:SF2">
    <property type="entry name" value="TONB-DEPENDENT RECEPTOR"/>
    <property type="match status" value="1"/>
</dbReference>
<dbReference type="InterPro" id="IPR037066">
    <property type="entry name" value="Plug_dom_sf"/>
</dbReference>
<evidence type="ECO:0000256" key="4">
    <source>
        <dbReference type="ARBA" id="ARBA00022692"/>
    </source>
</evidence>
<sequence>SKSAVLVSNTEEGGQYVNLYNLGENRTLVLVNGKRWMTSLDGYTDLSTIPAALIERIEILKDGASSIYGSDAIAGVVNIILKDHMNGASVSGQVGENEKNDGSQQAYSFTVGSTTDKSSLVFAATYNKTEPVWAKTRDFTASTYYPWDPSAGYSGTGPWGRFKYNGTTYVLNHTGDPNNIGVGADATNLANYHVGVQPNDYFNSAQQMMQQLPTELKSIFTEGSYNLSDNVTFKATGMYAERDSSTQVAGYPLNSTSQPLFPVYVSGASYFNPVPGANLPFYRRIVELPRVTDESAKSLHFDAGFEGNFQFLDHAWNWDAGFDYNKYDVDTKGTGNINLLNLKQALGPSFLNAQGVVQCGTAAAPIALSQCVPFNILGGPSASTQQALNYIVAREQSSTQSIQKDFTANITGGLFELPAGTLSAAAGLEHRNMSGYYQPDELASSGYTTDLAAGPTTGSYTVNEAYVEINAPILKDLPGAQSLNIDIASRYSNYSNFGSTTNNKYSFTWSPFHDLLVRGTYAKGFRAPTLGDLFGGGSQTFDYYTDPCDARFGMTGNPTVAAACKAAGLPPTFRQLNSAGAPVSAPETQGVTPFETGYGNANLQPEHSTTRTLGLVYSPSYIDGFDITVDYYDIKITNVITPVSADYVLNQCYQYSVQSFCDAFQRDATTGQVVNLKRGNENLGFIETKGYNTGIVYRLPQFSFGKFVINMNANYLQNWNQQSASGAPVINYAGQYGTPKWRANLGVDYTYGNWGATWDMRYYGAFIDQCWSQSDPVIHCNMPNYTSVNWAYGPGANRMGAVVMNDAQARYSLPWKAQIAFGIRNIFKKQPPNTISATTFGNNSVSSVDPNLDLDRYFYLQYNQQF</sequence>
<evidence type="ECO:0000259" key="11">
    <source>
        <dbReference type="Pfam" id="PF07715"/>
    </source>
</evidence>
<comment type="similarity">
    <text evidence="8 9">Belongs to the TonB-dependent receptor family.</text>
</comment>
<dbReference type="InterPro" id="IPR012910">
    <property type="entry name" value="Plug_dom"/>
</dbReference>
<dbReference type="Pfam" id="PF07715">
    <property type="entry name" value="Plug"/>
    <property type="match status" value="1"/>
</dbReference>
<dbReference type="GO" id="GO:0009279">
    <property type="term" value="C:cell outer membrane"/>
    <property type="evidence" value="ECO:0007669"/>
    <property type="project" value="UniProtKB-SubCell"/>
</dbReference>
<comment type="caution">
    <text evidence="12">The sequence shown here is derived from an EMBL/GenBank/DDBJ whole genome shotgun (WGS) entry which is preliminary data.</text>
</comment>
<dbReference type="Gene3D" id="2.40.170.20">
    <property type="entry name" value="TonB-dependent receptor, beta-barrel domain"/>
    <property type="match status" value="2"/>
</dbReference>
<dbReference type="SUPFAM" id="SSF56935">
    <property type="entry name" value="Porins"/>
    <property type="match status" value="1"/>
</dbReference>
<feature type="domain" description="TonB-dependent receptor plug" evidence="11">
    <location>
        <begin position="7"/>
        <end position="76"/>
    </location>
</feature>
<dbReference type="EMBL" id="QQSY01000002">
    <property type="protein sequence ID" value="RDI98786.1"/>
    <property type="molecule type" value="Genomic_DNA"/>
</dbReference>
<keyword evidence="12" id="KW-0675">Receptor</keyword>
<keyword evidence="13" id="KW-1185">Reference proteome</keyword>
<dbReference type="PANTHER" id="PTHR47234">
    <property type="match status" value="1"/>
</dbReference>
<name>A0A370K810_9GAMM</name>
<dbReference type="Gene3D" id="2.170.130.10">
    <property type="entry name" value="TonB-dependent receptor, plug domain"/>
    <property type="match status" value="1"/>
</dbReference>
<evidence type="ECO:0000256" key="7">
    <source>
        <dbReference type="ARBA" id="ARBA00023237"/>
    </source>
</evidence>
<evidence type="ECO:0000256" key="1">
    <source>
        <dbReference type="ARBA" id="ARBA00004571"/>
    </source>
</evidence>
<evidence type="ECO:0000313" key="13">
    <source>
        <dbReference type="Proteomes" id="UP000254711"/>
    </source>
</evidence>
<dbReference type="RefSeq" id="WP_114824875.1">
    <property type="nucleotide sequence ID" value="NZ_QQSY01000002.1"/>
</dbReference>
<comment type="subcellular location">
    <subcellularLocation>
        <location evidence="1 8">Cell outer membrane</location>
        <topology evidence="1 8">Multi-pass membrane protein</topology>
    </subcellularLocation>
</comment>
<keyword evidence="4 8" id="KW-0812">Transmembrane</keyword>
<feature type="non-terminal residue" evidence="12">
    <location>
        <position position="1"/>
    </location>
</feature>
<dbReference type="PROSITE" id="PS52016">
    <property type="entry name" value="TONB_DEPENDENT_REC_3"/>
    <property type="match status" value="1"/>
</dbReference>
<keyword evidence="6 8" id="KW-0472">Membrane</keyword>
<accession>A0A370K810</accession>
<evidence type="ECO:0000256" key="8">
    <source>
        <dbReference type="PROSITE-ProRule" id="PRU01360"/>
    </source>
</evidence>
<dbReference type="OrthoDB" id="6276154at2"/>
<dbReference type="AlphaFoldDB" id="A0A370K810"/>
<dbReference type="InterPro" id="IPR000531">
    <property type="entry name" value="Beta-barrel_TonB"/>
</dbReference>